<keyword evidence="2" id="KW-0479">Metal-binding</keyword>
<dbReference type="AlphaFoldDB" id="A0A1H1M1E6"/>
<dbReference type="InterPro" id="IPR026045">
    <property type="entry name" value="Ferric-bd"/>
</dbReference>
<gene>
    <name evidence="4" type="ORF">SAMN05444158_0041</name>
</gene>
<dbReference type="Gene3D" id="3.40.190.10">
    <property type="entry name" value="Periplasmic binding protein-like II"/>
    <property type="match status" value="2"/>
</dbReference>
<sequence>MNNPRISRRNVLMGSGAWLAGAAFSTRVMADAPPAEPVTPDLIAAAKKEGQVIYYTSTDLPVAEKLAKAFETKYDGIAVRVERTGAERVFQRIGQEYSSNIHAVDVVNSSDAAHFIVWKRDGILAPYVPEDVAKFYPPEHRDADGQFASWRVWLSIIAYNTNLVKADEAPKSFVDLLDPKWKGKIVKAHPGYSGTIMTATYQMQRDLGWSYFEQLAKQNVMQVQSSADPPKKLDLGERAVMADGNEYNILQMKEAGRPVEPVYASEGSPLIIGPNGIFKGSPNPNAAKLFQSFCFSRDAQQLIIDVGGLRSVHPQAREKPGRKPFKDIKTMKDDAAAVEKEGDAIKARYSKIFHV</sequence>
<dbReference type="PANTHER" id="PTHR30006">
    <property type="entry name" value="THIAMINE-BINDING PERIPLASMIC PROTEIN-RELATED"/>
    <property type="match status" value="1"/>
</dbReference>
<evidence type="ECO:0000313" key="5">
    <source>
        <dbReference type="Proteomes" id="UP000243904"/>
    </source>
</evidence>
<evidence type="ECO:0000256" key="2">
    <source>
        <dbReference type="PIRSR" id="PIRSR002825-1"/>
    </source>
</evidence>
<dbReference type="GO" id="GO:0046872">
    <property type="term" value="F:metal ion binding"/>
    <property type="evidence" value="ECO:0007669"/>
    <property type="project" value="UniProtKB-KW"/>
</dbReference>
<feature type="binding site" evidence="2">
    <location>
        <position position="247"/>
    </location>
    <ligand>
        <name>Fe cation</name>
        <dbReference type="ChEBI" id="CHEBI:24875"/>
    </ligand>
</feature>
<dbReference type="InterPro" id="IPR006311">
    <property type="entry name" value="TAT_signal"/>
</dbReference>
<dbReference type="Pfam" id="PF13343">
    <property type="entry name" value="SBP_bac_6"/>
    <property type="match status" value="1"/>
</dbReference>
<feature type="signal peptide" evidence="3">
    <location>
        <begin position="1"/>
        <end position="30"/>
    </location>
</feature>
<protein>
    <submittedName>
        <fullName evidence="4">Iron(III) transport system substrate-binding protein</fullName>
    </submittedName>
</protein>
<keyword evidence="5" id="KW-1185">Reference proteome</keyword>
<dbReference type="PROSITE" id="PS51318">
    <property type="entry name" value="TAT"/>
    <property type="match status" value="1"/>
</dbReference>
<proteinExistence type="predicted"/>
<feature type="chain" id="PRO_5009254025" evidence="3">
    <location>
        <begin position="31"/>
        <end position="355"/>
    </location>
</feature>
<accession>A0A1H1M1E6</accession>
<keyword evidence="1 3" id="KW-0732">Signal</keyword>
<name>A0A1H1M1E6_9BRAD</name>
<dbReference type="EMBL" id="LT629750">
    <property type="protein sequence ID" value="SDR80302.1"/>
    <property type="molecule type" value="Genomic_DNA"/>
</dbReference>
<reference evidence="5" key="1">
    <citation type="submission" date="2016-10" db="EMBL/GenBank/DDBJ databases">
        <authorList>
            <person name="Varghese N."/>
            <person name="Submissions S."/>
        </authorList>
    </citation>
    <scope>NUCLEOTIDE SEQUENCE [LARGE SCALE GENOMIC DNA]</scope>
    <source>
        <strain evidence="5">GAS369</strain>
    </source>
</reference>
<keyword evidence="2" id="KW-0408">Iron</keyword>
<evidence type="ECO:0000256" key="3">
    <source>
        <dbReference type="SAM" id="SignalP"/>
    </source>
</evidence>
<dbReference type="RefSeq" id="WP_167558576.1">
    <property type="nucleotide sequence ID" value="NZ_LT629750.1"/>
</dbReference>
<dbReference type="PIRSF" id="PIRSF002825">
    <property type="entry name" value="CfbpA"/>
    <property type="match status" value="1"/>
</dbReference>
<dbReference type="Proteomes" id="UP000243904">
    <property type="component" value="Chromosome I"/>
</dbReference>
<evidence type="ECO:0000313" key="4">
    <source>
        <dbReference type="EMBL" id="SDR80302.1"/>
    </source>
</evidence>
<dbReference type="SUPFAM" id="SSF53850">
    <property type="entry name" value="Periplasmic binding protein-like II"/>
    <property type="match status" value="1"/>
</dbReference>
<organism evidence="4 5">
    <name type="scientific">Bradyrhizobium canariense</name>
    <dbReference type="NCBI Taxonomy" id="255045"/>
    <lineage>
        <taxon>Bacteria</taxon>
        <taxon>Pseudomonadati</taxon>
        <taxon>Pseudomonadota</taxon>
        <taxon>Alphaproteobacteria</taxon>
        <taxon>Hyphomicrobiales</taxon>
        <taxon>Nitrobacteraceae</taxon>
        <taxon>Bradyrhizobium</taxon>
    </lineage>
</organism>
<evidence type="ECO:0000256" key="1">
    <source>
        <dbReference type="ARBA" id="ARBA00022729"/>
    </source>
</evidence>